<evidence type="ECO:0000256" key="1">
    <source>
        <dbReference type="ARBA" id="ARBA00022741"/>
    </source>
</evidence>
<dbReference type="PROSITE" id="PS51192">
    <property type="entry name" value="HELICASE_ATP_BIND_1"/>
    <property type="match status" value="1"/>
</dbReference>
<name>L0HBG5_METFS</name>
<evidence type="ECO:0000313" key="6">
    <source>
        <dbReference type="Proteomes" id="UP000010824"/>
    </source>
</evidence>
<dbReference type="SMART" id="SM00487">
    <property type="entry name" value="DEXDc"/>
    <property type="match status" value="1"/>
</dbReference>
<evidence type="ECO:0000313" key="5">
    <source>
        <dbReference type="EMBL" id="AGB01360.1"/>
    </source>
</evidence>
<dbReference type="eggNOG" id="arCOG00557">
    <property type="taxonomic scope" value="Archaea"/>
</dbReference>
<reference evidence="6" key="1">
    <citation type="submission" date="2011-12" db="EMBL/GenBank/DDBJ databases">
        <title>Complete sequence of Methanoregula formicicum SMSP.</title>
        <authorList>
            <person name="Lucas S."/>
            <person name="Han J."/>
            <person name="Lapidus A."/>
            <person name="Cheng J.-F."/>
            <person name="Goodwin L."/>
            <person name="Pitluck S."/>
            <person name="Peters L."/>
            <person name="Ovchinnikova G."/>
            <person name="Teshima H."/>
            <person name="Detter J.C."/>
            <person name="Han C."/>
            <person name="Tapia R."/>
            <person name="Land M."/>
            <person name="Hauser L."/>
            <person name="Kyrpides N."/>
            <person name="Ivanova N."/>
            <person name="Pagani I."/>
            <person name="Imachi H."/>
            <person name="Tamaki H."/>
            <person name="Sekiguchi Y."/>
            <person name="Kamagata Y."/>
            <person name="Cadillo-Quiroz H."/>
            <person name="Zinder S."/>
            <person name="Liu W.-T."/>
            <person name="Woyke T."/>
        </authorList>
    </citation>
    <scope>NUCLEOTIDE SEQUENCE [LARGE SCALE GENOMIC DNA]</scope>
    <source>
        <strain evidence="6">DSM 22288 / NBRC 105244 / SMSP</strain>
    </source>
</reference>
<dbReference type="Pfam" id="PF00270">
    <property type="entry name" value="DEAD"/>
    <property type="match status" value="1"/>
</dbReference>
<accession>L0HBG5</accession>
<dbReference type="RefSeq" id="WP_015284324.1">
    <property type="nucleotide sequence ID" value="NC_019943.1"/>
</dbReference>
<dbReference type="SUPFAM" id="SSF52540">
    <property type="entry name" value="P-loop containing nucleoside triphosphate hydrolases"/>
    <property type="match status" value="1"/>
</dbReference>
<dbReference type="PANTHER" id="PTHR47962">
    <property type="entry name" value="ATP-DEPENDENT HELICASE LHR-RELATED-RELATED"/>
    <property type="match status" value="1"/>
</dbReference>
<dbReference type="STRING" id="593750.Metfor_0280"/>
<feature type="domain" description="Helicase C-terminal" evidence="4">
    <location>
        <begin position="233"/>
        <end position="393"/>
    </location>
</feature>
<dbReference type="InterPro" id="IPR011545">
    <property type="entry name" value="DEAD/DEAH_box_helicase_dom"/>
</dbReference>
<dbReference type="GO" id="GO:0003677">
    <property type="term" value="F:DNA binding"/>
    <property type="evidence" value="ECO:0007669"/>
    <property type="project" value="TreeGrafter"/>
</dbReference>
<dbReference type="PANTHER" id="PTHR47962:SF5">
    <property type="entry name" value="ATP-DEPENDENT HELICASE LHR-RELATED"/>
    <property type="match status" value="1"/>
</dbReference>
<sequence length="714" mass="78315">MASVFSTLHESLRQVLSQRLGWFELREVQERACVAISGGSDTLVIAPTAGGKSEAALIPVMDAVLKNGQPGVACLYIAPTKALINDQEERFSAFCLPTSLSVMKWHGDVPKGGRSWKGEPPHFLMITPESLEVLLQERELSQDLRQVRFVIVDELHAFVETDRGVHLRVLLDRLDELAGRKIQRIGLSATAGNPQEILSWLSDGRQGQKLVEVAPAPREKHFSFIIEPDEDLRTSALVRVVTGRKALVFVNSRSGAEHLMKALSGRVRNLHIHHSSLSPVMRRKAEEAFLSEDGACIVCTSTLELGIDIGDLDVVVQVGPPDTVSSFLQRMGRSGRRGRPAFVVFVLETPCQLLCSCAIIECAIDRRVENLHPPEQPYNVLLQQLFLALQKGRTGWGTLMKTLLARPAFSGIRPTELERLIRHLVDEGFIATDGEMLMPGTEAERVLGRSNWKDLYSVIAGGGEYRAMTPEGEAVGKLDARFVNSHSDGDVTLGGQIWSMVKCDEGHNIVVVVPSVAGGARTFWRGSGEAGFSGLICERAGAIRKERTTRLPLGDPERAILHNALQTIPKEVDGSGLFVRERKRAGRRIVEVYSFHGSRFNRVLALLLVHCLGEKSRVSSGDFLLRVSGAGKQDTIARVIAALEAVRALSPGEIAEILPAPQRDAWKFAGLLSDHLFRKTVLPDYYHITEFKQRLAGMAVTALPPSAPEPGTGE</sequence>
<dbReference type="OrthoDB" id="372104at2157"/>
<protein>
    <submittedName>
        <fullName evidence="5">Lhr-like helicase</fullName>
    </submittedName>
</protein>
<keyword evidence="5" id="KW-0378">Hydrolase</keyword>
<dbReference type="SMART" id="SM00490">
    <property type="entry name" value="HELICc"/>
    <property type="match status" value="1"/>
</dbReference>
<proteinExistence type="predicted"/>
<dbReference type="InterPro" id="IPR001650">
    <property type="entry name" value="Helicase_C-like"/>
</dbReference>
<dbReference type="InterPro" id="IPR027417">
    <property type="entry name" value="P-loop_NTPase"/>
</dbReference>
<dbReference type="HOGENOM" id="CLU_002025_2_0_2"/>
<keyword evidence="5" id="KW-0347">Helicase</keyword>
<dbReference type="InterPro" id="IPR014001">
    <property type="entry name" value="Helicase_ATP-bd"/>
</dbReference>
<keyword evidence="2" id="KW-0067">ATP-binding</keyword>
<gene>
    <name evidence="5" type="ordered locus">Metfor_0280</name>
</gene>
<dbReference type="GeneID" id="14308953"/>
<dbReference type="GO" id="GO:0016887">
    <property type="term" value="F:ATP hydrolysis activity"/>
    <property type="evidence" value="ECO:0007669"/>
    <property type="project" value="TreeGrafter"/>
</dbReference>
<dbReference type="PROSITE" id="PS51194">
    <property type="entry name" value="HELICASE_CTER"/>
    <property type="match status" value="1"/>
</dbReference>
<reference evidence="5 6" key="2">
    <citation type="journal article" date="2014" name="Genome Announc.">
        <title>Complete Genome Sequence of Methanoregula formicica SMSPT, a Mesophilic Hydrogenotrophic Methanogen Isolated from a Methanogenic Upflow Anaerobic Sludge Blanket Reactor.</title>
        <authorList>
            <person name="Yamamoto K."/>
            <person name="Tamaki H."/>
            <person name="Cadillo-Quiroz H."/>
            <person name="Imachi H."/>
            <person name="Kyrpides N."/>
            <person name="Woyke T."/>
            <person name="Goodwin L."/>
            <person name="Zinder S.H."/>
            <person name="Kamagata Y."/>
            <person name="Liu W.T."/>
        </authorList>
    </citation>
    <scope>NUCLEOTIDE SEQUENCE [LARGE SCALE GENOMIC DNA]</scope>
    <source>
        <strain evidence="6">DSM 22288 / NBRC 105244 / SMSP</strain>
    </source>
</reference>
<dbReference type="Gene3D" id="3.40.50.300">
    <property type="entry name" value="P-loop containing nucleotide triphosphate hydrolases"/>
    <property type="match status" value="2"/>
</dbReference>
<dbReference type="GO" id="GO:0140097">
    <property type="term" value="F:catalytic activity, acting on DNA"/>
    <property type="evidence" value="ECO:0007669"/>
    <property type="project" value="UniProtKB-ARBA"/>
</dbReference>
<dbReference type="InParanoid" id="L0HBG5"/>
<dbReference type="GO" id="GO:0004386">
    <property type="term" value="F:helicase activity"/>
    <property type="evidence" value="ECO:0007669"/>
    <property type="project" value="UniProtKB-KW"/>
</dbReference>
<evidence type="ECO:0000259" key="4">
    <source>
        <dbReference type="PROSITE" id="PS51194"/>
    </source>
</evidence>
<dbReference type="KEGG" id="mfo:Metfor_0280"/>
<dbReference type="EMBL" id="CP003167">
    <property type="protein sequence ID" value="AGB01360.1"/>
    <property type="molecule type" value="Genomic_DNA"/>
</dbReference>
<keyword evidence="6" id="KW-1185">Reference proteome</keyword>
<feature type="domain" description="Helicase ATP-binding" evidence="3">
    <location>
        <begin position="33"/>
        <end position="209"/>
    </location>
</feature>
<dbReference type="GO" id="GO:0005524">
    <property type="term" value="F:ATP binding"/>
    <property type="evidence" value="ECO:0007669"/>
    <property type="project" value="UniProtKB-KW"/>
</dbReference>
<organism evidence="5 6">
    <name type="scientific">Methanoregula formicica (strain DSM 22288 / NBRC 105244 / SMSP)</name>
    <dbReference type="NCBI Taxonomy" id="593750"/>
    <lineage>
        <taxon>Archaea</taxon>
        <taxon>Methanobacteriati</taxon>
        <taxon>Methanobacteriota</taxon>
        <taxon>Stenosarchaea group</taxon>
        <taxon>Methanomicrobia</taxon>
        <taxon>Methanomicrobiales</taxon>
        <taxon>Methanoregulaceae</taxon>
        <taxon>Methanoregula</taxon>
    </lineage>
</organism>
<dbReference type="Pfam" id="PF00271">
    <property type="entry name" value="Helicase_C"/>
    <property type="match status" value="1"/>
</dbReference>
<keyword evidence="1" id="KW-0547">Nucleotide-binding</keyword>
<evidence type="ECO:0000256" key="2">
    <source>
        <dbReference type="ARBA" id="ARBA00022840"/>
    </source>
</evidence>
<dbReference type="AlphaFoldDB" id="L0HBG5"/>
<evidence type="ECO:0000259" key="3">
    <source>
        <dbReference type="PROSITE" id="PS51192"/>
    </source>
</evidence>
<dbReference type="InterPro" id="IPR052511">
    <property type="entry name" value="ATP-dep_Helicase"/>
</dbReference>
<dbReference type="Proteomes" id="UP000010824">
    <property type="component" value="Chromosome"/>
</dbReference>